<evidence type="ECO:0000313" key="2">
    <source>
        <dbReference type="Proteomes" id="UP000249748"/>
    </source>
</evidence>
<gene>
    <name evidence="1" type="ORF">BO79DRAFT_78908</name>
</gene>
<keyword evidence="2" id="KW-1185">Reference proteome</keyword>
<dbReference type="Proteomes" id="UP000249748">
    <property type="component" value="Unassembled WGS sequence"/>
</dbReference>
<sequence>MVFLCFCMLMEIFLLFGTGTSLLSRKHGVYDRTGWEGAFGCTFVIIAARRGHAYTTAVARLIPCVAVAVLIWIRVSRVSVSCLSPDCWVFLAPSGFIFRRSAAASHPLPHNHSFLFFCILFWSLYESAKRAFSTDCVFLWLCA</sequence>
<reference evidence="1" key="1">
    <citation type="submission" date="2018-02" db="EMBL/GenBank/DDBJ databases">
        <title>The genomes of Aspergillus section Nigri reveals drivers in fungal speciation.</title>
        <authorList>
            <consortium name="DOE Joint Genome Institute"/>
            <person name="Vesth T.C."/>
            <person name="Nybo J."/>
            <person name="Theobald S."/>
            <person name="Brandl J."/>
            <person name="Frisvad J.C."/>
            <person name="Nielsen K.F."/>
            <person name="Lyhne E.K."/>
            <person name="Kogle M.E."/>
            <person name="Kuo A."/>
            <person name="Riley R."/>
            <person name="Clum A."/>
            <person name="Nolan M."/>
            <person name="Lipzen A."/>
            <person name="Salamov A."/>
            <person name="Henrissat B."/>
            <person name="Wiebenga A."/>
            <person name="De vries R.P."/>
            <person name="Grigoriev I.V."/>
            <person name="Mortensen U.H."/>
            <person name="Andersen M.R."/>
            <person name="Baker S.E."/>
        </authorList>
    </citation>
    <scope>NUCLEOTIDE SEQUENCE</scope>
    <source>
        <strain evidence="1">CBS 115574</strain>
    </source>
</reference>
<proteinExistence type="predicted"/>
<protein>
    <submittedName>
        <fullName evidence="1">Uncharacterized protein</fullName>
    </submittedName>
</protein>
<accession>A0ACD1IKZ7</accession>
<dbReference type="EMBL" id="KZ824542">
    <property type="protein sequence ID" value="RAK91074.1"/>
    <property type="molecule type" value="Genomic_DNA"/>
</dbReference>
<name>A0ACD1IKZ7_9EURO</name>
<organism evidence="1 2">
    <name type="scientific">Aspergillus costaricaensis CBS 115574</name>
    <dbReference type="NCBI Taxonomy" id="1448317"/>
    <lineage>
        <taxon>Eukaryota</taxon>
        <taxon>Fungi</taxon>
        <taxon>Dikarya</taxon>
        <taxon>Ascomycota</taxon>
        <taxon>Pezizomycotina</taxon>
        <taxon>Eurotiomycetes</taxon>
        <taxon>Eurotiomycetidae</taxon>
        <taxon>Eurotiales</taxon>
        <taxon>Aspergillaceae</taxon>
        <taxon>Aspergillus</taxon>
        <taxon>Aspergillus subgen. Circumdati</taxon>
    </lineage>
</organism>
<evidence type="ECO:0000313" key="1">
    <source>
        <dbReference type="EMBL" id="RAK91074.1"/>
    </source>
</evidence>